<comment type="caution">
    <text evidence="2">The sequence shown here is derived from an EMBL/GenBank/DDBJ whole genome shotgun (WGS) entry which is preliminary data.</text>
</comment>
<dbReference type="InParanoid" id="A0A1D3D3T7"/>
<evidence type="ECO:0000313" key="3">
    <source>
        <dbReference type="Proteomes" id="UP000095192"/>
    </source>
</evidence>
<dbReference type="Proteomes" id="UP000095192">
    <property type="component" value="Unassembled WGS sequence"/>
</dbReference>
<feature type="compositionally biased region" description="Polar residues" evidence="1">
    <location>
        <begin position="38"/>
        <end position="47"/>
    </location>
</feature>
<evidence type="ECO:0000313" key="2">
    <source>
        <dbReference type="EMBL" id="OEH78118.1"/>
    </source>
</evidence>
<proteinExistence type="predicted"/>
<feature type="compositionally biased region" description="Polar residues" evidence="1">
    <location>
        <begin position="55"/>
        <end position="66"/>
    </location>
</feature>
<evidence type="ECO:0000256" key="1">
    <source>
        <dbReference type="SAM" id="MobiDB-lite"/>
    </source>
</evidence>
<name>A0A1D3D3T7_9EIME</name>
<dbReference type="AlphaFoldDB" id="A0A1D3D3T7"/>
<protein>
    <submittedName>
        <fullName evidence="2">Uncharacterized protein</fullName>
    </submittedName>
</protein>
<sequence length="182" mass="18064">MRFSEHFPAVAQGGWKPPVSASSLADNNGCRFGRGEIQQPSSSSGVTTGVAEDSPASTEVQTAAESESSKPLAALPVSSLVGALVPLPVRTGRLLHAPQPRIDSAADTAAGSTVASGAAILQPTTSAVLIDYWQGRSAAGSGDVGGGATPSSSLGASAELSTGSVSGVPFVKLAKLGIPLRQ</sequence>
<dbReference type="VEuPathDB" id="ToxoDB:cyc_09049"/>
<reference evidence="2 3" key="1">
    <citation type="journal article" date="2016" name="BMC Genomics">
        <title>Comparative genomics reveals Cyclospora cayetanensis possesses coccidia-like metabolism and invasion components but unique surface antigens.</title>
        <authorList>
            <person name="Liu S."/>
            <person name="Wang L."/>
            <person name="Zheng H."/>
            <person name="Xu Z."/>
            <person name="Roellig D.M."/>
            <person name="Li N."/>
            <person name="Frace M.A."/>
            <person name="Tang K."/>
            <person name="Arrowood M.J."/>
            <person name="Moss D.M."/>
            <person name="Zhang L."/>
            <person name="Feng Y."/>
            <person name="Xiao L."/>
        </authorList>
    </citation>
    <scope>NUCLEOTIDE SEQUENCE [LARGE SCALE GENOMIC DNA]</scope>
    <source>
        <strain evidence="2 3">CHN_HEN01</strain>
    </source>
</reference>
<feature type="compositionally biased region" description="Polar residues" evidence="1">
    <location>
        <begin position="152"/>
        <end position="162"/>
    </location>
</feature>
<keyword evidence="3" id="KW-1185">Reference proteome</keyword>
<organism evidence="2 3">
    <name type="scientific">Cyclospora cayetanensis</name>
    <dbReference type="NCBI Taxonomy" id="88456"/>
    <lineage>
        <taxon>Eukaryota</taxon>
        <taxon>Sar</taxon>
        <taxon>Alveolata</taxon>
        <taxon>Apicomplexa</taxon>
        <taxon>Conoidasida</taxon>
        <taxon>Coccidia</taxon>
        <taxon>Eucoccidiorida</taxon>
        <taxon>Eimeriorina</taxon>
        <taxon>Eimeriidae</taxon>
        <taxon>Cyclospora</taxon>
    </lineage>
</organism>
<dbReference type="VEuPathDB" id="ToxoDB:LOC34624567"/>
<accession>A0A1D3D3T7</accession>
<feature type="region of interest" description="Disordered" evidence="1">
    <location>
        <begin position="140"/>
        <end position="162"/>
    </location>
</feature>
<feature type="region of interest" description="Disordered" evidence="1">
    <location>
        <begin position="1"/>
        <end position="71"/>
    </location>
</feature>
<gene>
    <name evidence="2" type="ORF">cyc_09049</name>
</gene>
<dbReference type="EMBL" id="JROU02000845">
    <property type="protein sequence ID" value="OEH78118.1"/>
    <property type="molecule type" value="Genomic_DNA"/>
</dbReference>